<evidence type="ECO:0000256" key="8">
    <source>
        <dbReference type="ARBA" id="ARBA00022842"/>
    </source>
</evidence>
<dbReference type="FunFam" id="3.90.80.10:FF:000004">
    <property type="entry name" value="Inorganic pyrophosphatase"/>
    <property type="match status" value="1"/>
</dbReference>
<gene>
    <name evidence="11" type="ORF">V9T40_008820</name>
</gene>
<keyword evidence="6" id="KW-0479">Metal-binding</keyword>
<dbReference type="Pfam" id="PF00719">
    <property type="entry name" value="Pyrophosphatase"/>
    <property type="match status" value="1"/>
</dbReference>
<evidence type="ECO:0000256" key="2">
    <source>
        <dbReference type="ARBA" id="ARBA00004496"/>
    </source>
</evidence>
<evidence type="ECO:0000256" key="10">
    <source>
        <dbReference type="ARBA" id="ARBA00040300"/>
    </source>
</evidence>
<dbReference type="GO" id="GO:0005737">
    <property type="term" value="C:cytoplasm"/>
    <property type="evidence" value="ECO:0007669"/>
    <property type="project" value="UniProtKB-SubCell"/>
</dbReference>
<comment type="similarity">
    <text evidence="3">Belongs to the PPase family.</text>
</comment>
<dbReference type="PROSITE" id="PS00387">
    <property type="entry name" value="PPASE"/>
    <property type="match status" value="1"/>
</dbReference>
<proteinExistence type="inferred from homology"/>
<organism evidence="11 12">
    <name type="scientific">Parthenolecanium corni</name>
    <dbReference type="NCBI Taxonomy" id="536013"/>
    <lineage>
        <taxon>Eukaryota</taxon>
        <taxon>Metazoa</taxon>
        <taxon>Ecdysozoa</taxon>
        <taxon>Arthropoda</taxon>
        <taxon>Hexapoda</taxon>
        <taxon>Insecta</taxon>
        <taxon>Pterygota</taxon>
        <taxon>Neoptera</taxon>
        <taxon>Paraneoptera</taxon>
        <taxon>Hemiptera</taxon>
        <taxon>Sternorrhyncha</taxon>
        <taxon>Coccoidea</taxon>
        <taxon>Coccidae</taxon>
        <taxon>Parthenolecanium</taxon>
    </lineage>
</organism>
<dbReference type="AlphaFoldDB" id="A0AAN9TYT7"/>
<dbReference type="GO" id="GO:0006796">
    <property type="term" value="P:phosphate-containing compound metabolic process"/>
    <property type="evidence" value="ECO:0007669"/>
    <property type="project" value="InterPro"/>
</dbReference>
<dbReference type="Proteomes" id="UP001367676">
    <property type="component" value="Unassembled WGS sequence"/>
</dbReference>
<comment type="subcellular location">
    <subcellularLocation>
        <location evidence="2">Cytoplasm</location>
    </subcellularLocation>
</comment>
<dbReference type="EMBL" id="JBBCAQ010000010">
    <property type="protein sequence ID" value="KAK7601379.1"/>
    <property type="molecule type" value="Genomic_DNA"/>
</dbReference>
<reference evidence="11 12" key="1">
    <citation type="submission" date="2024-03" db="EMBL/GenBank/DDBJ databases">
        <title>Adaptation during the transition from Ophiocordyceps entomopathogen to insect associate is accompanied by gene loss and intensified selection.</title>
        <authorList>
            <person name="Ward C.M."/>
            <person name="Onetto C.A."/>
            <person name="Borneman A.R."/>
        </authorList>
    </citation>
    <scope>NUCLEOTIDE SEQUENCE [LARGE SCALE GENOMIC DNA]</scope>
    <source>
        <strain evidence="11">AWRI1</strain>
        <tissue evidence="11">Single Adult Female</tissue>
    </source>
</reference>
<evidence type="ECO:0000256" key="4">
    <source>
        <dbReference type="ARBA" id="ARBA00012146"/>
    </source>
</evidence>
<evidence type="ECO:0000256" key="7">
    <source>
        <dbReference type="ARBA" id="ARBA00022801"/>
    </source>
</evidence>
<evidence type="ECO:0000313" key="11">
    <source>
        <dbReference type="EMBL" id="KAK7601379.1"/>
    </source>
</evidence>
<dbReference type="CDD" id="cd00412">
    <property type="entry name" value="pyrophosphatase"/>
    <property type="match status" value="1"/>
</dbReference>
<keyword evidence="12" id="KW-1185">Reference proteome</keyword>
<evidence type="ECO:0000256" key="6">
    <source>
        <dbReference type="ARBA" id="ARBA00022723"/>
    </source>
</evidence>
<dbReference type="InterPro" id="IPR036649">
    <property type="entry name" value="Pyrophosphatase_sf"/>
</dbReference>
<keyword evidence="5" id="KW-0963">Cytoplasm</keyword>
<dbReference type="InterPro" id="IPR008162">
    <property type="entry name" value="Pyrophosphatase"/>
</dbReference>
<comment type="cofactor">
    <cofactor evidence="1">
        <name>Mg(2+)</name>
        <dbReference type="ChEBI" id="CHEBI:18420"/>
    </cofactor>
</comment>
<evidence type="ECO:0000256" key="1">
    <source>
        <dbReference type="ARBA" id="ARBA00001946"/>
    </source>
</evidence>
<name>A0AAN9TYT7_9HEMI</name>
<dbReference type="SUPFAM" id="SSF50324">
    <property type="entry name" value="Inorganic pyrophosphatase"/>
    <property type="match status" value="1"/>
</dbReference>
<keyword evidence="8" id="KW-0460">Magnesium</keyword>
<accession>A0AAN9TYT7</accession>
<dbReference type="Gene3D" id="3.90.80.10">
    <property type="entry name" value="Inorganic pyrophosphatase"/>
    <property type="match status" value="1"/>
</dbReference>
<dbReference type="GO" id="GO:0000287">
    <property type="term" value="F:magnesium ion binding"/>
    <property type="evidence" value="ECO:0007669"/>
    <property type="project" value="InterPro"/>
</dbReference>
<evidence type="ECO:0000313" key="12">
    <source>
        <dbReference type="Proteomes" id="UP001367676"/>
    </source>
</evidence>
<evidence type="ECO:0000256" key="5">
    <source>
        <dbReference type="ARBA" id="ARBA00022490"/>
    </source>
</evidence>
<keyword evidence="7" id="KW-0378">Hydrolase</keyword>
<evidence type="ECO:0000256" key="9">
    <source>
        <dbReference type="ARBA" id="ARBA00032535"/>
    </source>
</evidence>
<evidence type="ECO:0000256" key="3">
    <source>
        <dbReference type="ARBA" id="ARBA00006220"/>
    </source>
</evidence>
<sequence>MLNNLRRFISPLKPLNLSCRIFSKMAYSIVEKGSLFSEDYRVFFKNENGFISPLHDIPLYADEEKKIFNMVVEIPRWTNAKMEINLNECLNPIRQDIKKGVPRFVPNCFPHHGYIWNYGALPQTWEDPNYVDENTKSKGDNDPIDCIEIGYRVAKRGEIVQVKVLGTVALIDEGETDWKIITINVNDPLADQINTIADIEKHYPGLMKATVEWFRIYKIPDGKPENQFAFNGEPKPAEFALKIIAEVHEYWKKLVSREAEGKNISLVHTTLADTEGLISTAEAESLVSNCPSPQPSKSVDSIVDKWHFIRLKY</sequence>
<dbReference type="EC" id="3.6.1.1" evidence="4"/>
<protein>
    <recommendedName>
        <fullName evidence="10">Inorganic pyrophosphatase</fullName>
        <ecNumber evidence="4">3.6.1.1</ecNumber>
    </recommendedName>
    <alternativeName>
        <fullName evidence="9">Pyrophosphate phospho-hydrolase</fullName>
    </alternativeName>
</protein>
<dbReference type="GO" id="GO:0004427">
    <property type="term" value="F:inorganic diphosphate phosphatase activity"/>
    <property type="evidence" value="ECO:0007669"/>
    <property type="project" value="UniProtKB-EC"/>
</dbReference>
<dbReference type="PANTHER" id="PTHR10286">
    <property type="entry name" value="INORGANIC PYROPHOSPHATASE"/>
    <property type="match status" value="1"/>
</dbReference>
<comment type="caution">
    <text evidence="11">The sequence shown here is derived from an EMBL/GenBank/DDBJ whole genome shotgun (WGS) entry which is preliminary data.</text>
</comment>